<evidence type="ECO:0000313" key="2">
    <source>
        <dbReference type="Proteomes" id="UP000281431"/>
    </source>
</evidence>
<evidence type="ECO:0000313" key="1">
    <source>
        <dbReference type="EMBL" id="RQH01825.1"/>
    </source>
</evidence>
<gene>
    <name evidence="1" type="ORF">EA472_05775</name>
</gene>
<comment type="caution">
    <text evidence="1">The sequence shown here is derived from an EMBL/GenBank/DDBJ whole genome shotgun (WGS) entry which is preliminary data.</text>
</comment>
<dbReference type="EMBL" id="REFZ01000003">
    <property type="protein sequence ID" value="RQH01825.1"/>
    <property type="molecule type" value="Genomic_DNA"/>
</dbReference>
<dbReference type="Pfam" id="PF09821">
    <property type="entry name" value="AAA_assoc_C"/>
    <property type="match status" value="1"/>
</dbReference>
<organism evidence="1 2">
    <name type="scientific">Natrarchaeobius chitinivorans</name>
    <dbReference type="NCBI Taxonomy" id="1679083"/>
    <lineage>
        <taxon>Archaea</taxon>
        <taxon>Methanobacteriati</taxon>
        <taxon>Methanobacteriota</taxon>
        <taxon>Stenosarchaea group</taxon>
        <taxon>Halobacteria</taxon>
        <taxon>Halobacteriales</taxon>
        <taxon>Natrialbaceae</taxon>
        <taxon>Natrarchaeobius</taxon>
    </lineage>
</organism>
<name>A0A3N6MKD1_NATCH</name>
<accession>A0A3N6MKD1</accession>
<dbReference type="InterPro" id="IPR018632">
    <property type="entry name" value="AAA-associated_dom_C"/>
</dbReference>
<keyword evidence="2" id="KW-1185">Reference proteome</keyword>
<dbReference type="Proteomes" id="UP000281431">
    <property type="component" value="Unassembled WGS sequence"/>
</dbReference>
<sequence length="329" mass="36814">MTGRLYCPPEHTEDVLREATSGASTVEDLAEGLDIAPKTASNKVHDPTILGLVDRDDNQLSVSEDARRVIQLKDTSPLENAFRELPGVSEVLDRIEGGSVEVEEIGRLISFETGSNAAAESTFRNYGRVYGEWIDYLDLGTYSNGVVAAGEIDELPEASEPLENPRGPNNPRVPPEKVFEILPLISRIESREELQERSDYSDRYTSKILTTCYGLGIAESTRNGPELTERGKELQQTSVGQRKRILREALLEIPLAQAYCERMPEDEFRNKDVMRQVSEDYLKGWSDSTIQTRAKRLYSWLLFTGIAEEQETGYLEPAETTETSEVATS</sequence>
<protein>
    <submittedName>
        <fullName evidence="1">Uncharacterized protein</fullName>
    </submittedName>
</protein>
<reference evidence="1 2" key="1">
    <citation type="submission" date="2018-10" db="EMBL/GenBank/DDBJ databases">
        <title>Natrarchaeobius chitinivorans gen. nov., sp. nov., and Natrarchaeobius haloalkaliphilus sp. nov., alkaliphilic, chitin-utilizing haloarchaea from hypersaline alkaline lakes.</title>
        <authorList>
            <person name="Sorokin D.Y."/>
            <person name="Elcheninov A.G."/>
            <person name="Kostrikina N.A."/>
            <person name="Bale N.J."/>
            <person name="Sinninghe Damste J.S."/>
            <person name="Khijniak T.V."/>
            <person name="Kublanov I.V."/>
            <person name="Toshchakov S.V."/>
        </authorList>
    </citation>
    <scope>NUCLEOTIDE SEQUENCE [LARGE SCALE GENOMIC DNA]</scope>
    <source>
        <strain evidence="1 2">AArcht7</strain>
    </source>
</reference>
<proteinExistence type="predicted"/>
<dbReference type="AlphaFoldDB" id="A0A3N6MKD1"/>